<dbReference type="SMART" id="SM00450">
    <property type="entry name" value="RHOD"/>
    <property type="match status" value="2"/>
</dbReference>
<dbReference type="PANTHER" id="PTHR11364:SF27">
    <property type="entry name" value="SULFURTRANSFERASE"/>
    <property type="match status" value="1"/>
</dbReference>
<dbReference type="PROSITE" id="PS50206">
    <property type="entry name" value="RHODANESE_3"/>
    <property type="match status" value="2"/>
</dbReference>
<dbReference type="RefSeq" id="WP_194698489.1">
    <property type="nucleotide sequence ID" value="NZ_JADKPO010000046.1"/>
</dbReference>
<proteinExistence type="predicted"/>
<protein>
    <submittedName>
        <fullName evidence="5">Sulfurtransferase</fullName>
    </submittedName>
</protein>
<organism evidence="5 6">
    <name type="scientific">Nocardioides agariphilus</name>
    <dbReference type="NCBI Taxonomy" id="433664"/>
    <lineage>
        <taxon>Bacteria</taxon>
        <taxon>Bacillati</taxon>
        <taxon>Actinomycetota</taxon>
        <taxon>Actinomycetes</taxon>
        <taxon>Propionibacteriales</taxon>
        <taxon>Nocardioidaceae</taxon>
        <taxon>Nocardioides</taxon>
    </lineage>
</organism>
<comment type="caution">
    <text evidence="5">The sequence shown here is derived from an EMBL/GenBank/DDBJ whole genome shotgun (WGS) entry which is preliminary data.</text>
</comment>
<feature type="domain" description="Rhodanese" evidence="4">
    <location>
        <begin position="14"/>
        <end position="135"/>
    </location>
</feature>
<reference evidence="5" key="1">
    <citation type="submission" date="2020-11" db="EMBL/GenBank/DDBJ databases">
        <title>Nocardioides cynanchi sp. nov., isolated from soil of rhizosphere of Cynanchum wilfordii.</title>
        <authorList>
            <person name="Lee J.-S."/>
            <person name="Suh M.K."/>
            <person name="Kim J.-S."/>
        </authorList>
    </citation>
    <scope>NUCLEOTIDE SEQUENCE</scope>
    <source>
        <strain evidence="5">KCTC 19276</strain>
    </source>
</reference>
<dbReference type="GO" id="GO:0004792">
    <property type="term" value="F:thiosulfate-cyanide sulfurtransferase activity"/>
    <property type="evidence" value="ECO:0007669"/>
    <property type="project" value="InterPro"/>
</dbReference>
<dbReference type="PROSITE" id="PS00380">
    <property type="entry name" value="RHODANESE_1"/>
    <property type="match status" value="1"/>
</dbReference>
<evidence type="ECO:0000313" key="6">
    <source>
        <dbReference type="Proteomes" id="UP000660668"/>
    </source>
</evidence>
<name>A0A930VMP5_9ACTN</name>
<evidence type="ECO:0000313" key="5">
    <source>
        <dbReference type="EMBL" id="MBF4770344.1"/>
    </source>
</evidence>
<dbReference type="PANTHER" id="PTHR11364">
    <property type="entry name" value="THIOSULFATE SULFERTANSFERASE"/>
    <property type="match status" value="1"/>
</dbReference>
<evidence type="ECO:0000256" key="2">
    <source>
        <dbReference type="ARBA" id="ARBA00022737"/>
    </source>
</evidence>
<keyword evidence="2" id="KW-0677">Repeat</keyword>
<dbReference type="CDD" id="cd01448">
    <property type="entry name" value="TST_Repeat_1"/>
    <property type="match status" value="1"/>
</dbReference>
<dbReference type="Gene3D" id="3.40.250.10">
    <property type="entry name" value="Rhodanese-like domain"/>
    <property type="match status" value="2"/>
</dbReference>
<evidence type="ECO:0000259" key="4">
    <source>
        <dbReference type="PROSITE" id="PS50206"/>
    </source>
</evidence>
<dbReference type="Pfam" id="PF00581">
    <property type="entry name" value="Rhodanese"/>
    <property type="match status" value="2"/>
</dbReference>
<accession>A0A930VMP5</accession>
<evidence type="ECO:0000256" key="1">
    <source>
        <dbReference type="ARBA" id="ARBA00022679"/>
    </source>
</evidence>
<feature type="region of interest" description="Disordered" evidence="3">
    <location>
        <begin position="187"/>
        <end position="206"/>
    </location>
</feature>
<dbReference type="EMBL" id="JADKPO010000046">
    <property type="protein sequence ID" value="MBF4770344.1"/>
    <property type="molecule type" value="Genomic_DNA"/>
</dbReference>
<dbReference type="InterPro" id="IPR045078">
    <property type="entry name" value="TST/MPST-like"/>
</dbReference>
<evidence type="ECO:0000256" key="3">
    <source>
        <dbReference type="SAM" id="MobiDB-lite"/>
    </source>
</evidence>
<keyword evidence="6" id="KW-1185">Reference proteome</keyword>
<gene>
    <name evidence="5" type="ORF">ISU10_21425</name>
</gene>
<sequence length="275" mass="28409">MTSPLVSVQDLLAHLGEVTVLDVRYQTGAPAGRPAYEAGHVPGAVYVDVDADLAAPPAKPGEPGGRHPLPATADFEAAMRKAGVSGDRPVVVYDDWGGRGAARAWWLLRYHGHADVRLLDGGLAAWVAGGGALEEGAVSVEAGSFTAEPGGLPVVDTEDVSAVEVLVDARAHERYLGEHEPIDPVAGRIPGAVNVPTSENLRPDGRFKDPDELRRVYAAVGAVAGADVAAYCGSGVTACHDLLAMTVARVPAALYAGSFSDWVSDPDRAVDGPPA</sequence>
<dbReference type="InterPro" id="IPR001307">
    <property type="entry name" value="Thiosulphate_STrfase_CS"/>
</dbReference>
<dbReference type="SUPFAM" id="SSF52821">
    <property type="entry name" value="Rhodanese/Cell cycle control phosphatase"/>
    <property type="match status" value="2"/>
</dbReference>
<keyword evidence="1" id="KW-0808">Transferase</keyword>
<dbReference type="AlphaFoldDB" id="A0A930VMP5"/>
<dbReference type="InterPro" id="IPR036873">
    <property type="entry name" value="Rhodanese-like_dom_sf"/>
</dbReference>
<dbReference type="Proteomes" id="UP000660668">
    <property type="component" value="Unassembled WGS sequence"/>
</dbReference>
<dbReference type="InterPro" id="IPR001763">
    <property type="entry name" value="Rhodanese-like_dom"/>
</dbReference>
<feature type="domain" description="Rhodanese" evidence="4">
    <location>
        <begin position="165"/>
        <end position="271"/>
    </location>
</feature>